<keyword evidence="1" id="KW-0808">Transferase</keyword>
<reference evidence="1 2" key="1">
    <citation type="submission" date="2018-08" db="EMBL/GenBank/DDBJ databases">
        <title>Bacillus clarus sp. nov. strain PS00077A.</title>
        <authorList>
            <person name="Mendez Acevedo M."/>
            <person name="Carroll L."/>
            <person name="Mukherjee M."/>
            <person name="Wiedmann M."/>
            <person name="Kovac J."/>
        </authorList>
    </citation>
    <scope>NUCLEOTIDE SEQUENCE [LARGE SCALE GENOMIC DNA]</scope>
    <source>
        <strain evidence="1 2">PS00077A</strain>
    </source>
</reference>
<dbReference type="Gene3D" id="3.60.10.10">
    <property type="entry name" value="Endonuclease/exonuclease/phosphatase"/>
    <property type="match status" value="1"/>
</dbReference>
<gene>
    <name evidence="1" type="ORF">D0U04_20725</name>
</gene>
<dbReference type="SUPFAM" id="SSF53335">
    <property type="entry name" value="S-adenosyl-L-methionine-dependent methyltransferases"/>
    <property type="match status" value="1"/>
</dbReference>
<dbReference type="EMBL" id="QVOD01000031">
    <property type="protein sequence ID" value="RFT64901.1"/>
    <property type="molecule type" value="Genomic_DNA"/>
</dbReference>
<dbReference type="InterPro" id="IPR029063">
    <property type="entry name" value="SAM-dependent_MTases_sf"/>
</dbReference>
<dbReference type="SUPFAM" id="SSF56219">
    <property type="entry name" value="DNase I-like"/>
    <property type="match status" value="1"/>
</dbReference>
<comment type="caution">
    <text evidence="1">The sequence shown here is derived from an EMBL/GenBank/DDBJ whole genome shotgun (WGS) entry which is preliminary data.</text>
</comment>
<organism evidence="1 2">
    <name type="scientific">Bacillus clarus</name>
    <dbReference type="NCBI Taxonomy" id="2338372"/>
    <lineage>
        <taxon>Bacteria</taxon>
        <taxon>Bacillati</taxon>
        <taxon>Bacillota</taxon>
        <taxon>Bacilli</taxon>
        <taxon>Bacillales</taxon>
        <taxon>Bacillaceae</taxon>
        <taxon>Bacillus</taxon>
        <taxon>Bacillus cereus group</taxon>
    </lineage>
</organism>
<dbReference type="GO" id="GO:0008168">
    <property type="term" value="F:methyltransferase activity"/>
    <property type="evidence" value="ECO:0007669"/>
    <property type="project" value="UniProtKB-KW"/>
</dbReference>
<dbReference type="Gene3D" id="3.40.50.150">
    <property type="entry name" value="Vaccinia Virus protein VP39"/>
    <property type="match status" value="1"/>
</dbReference>
<dbReference type="InterPro" id="IPR036691">
    <property type="entry name" value="Endo/exonu/phosph_ase_sf"/>
</dbReference>
<accession>A0ABX9KRT7</accession>
<dbReference type="GO" id="GO:0032259">
    <property type="term" value="P:methylation"/>
    <property type="evidence" value="ECO:0007669"/>
    <property type="project" value="UniProtKB-KW"/>
</dbReference>
<dbReference type="Pfam" id="PF13489">
    <property type="entry name" value="Methyltransf_23"/>
    <property type="match status" value="1"/>
</dbReference>
<proteinExistence type="predicted"/>
<sequence>MASKDVLEFFLILYHPKKELSVMIIASINLNKRLQNNNIRIKIEEWLCQNNIDFAVFQEPYKHIDQNPPELAGYHNVGGNHNICCYIKDIYELPTQRLITDYFQYIQINNLHYLNVYLNSYKTKERALQLEMIRSFLEGFNYNPLIISGDFNIAPRPCDGLYGENISKFNSHIDRMPLQLIIEKLNLIEAQNTNKQQEFTYEKKVEDKWIKFRCDLALISKEISKNTFLKYDHTVRTNNKFTDHSALIINTPLELNSIQVNSHKTAMSRTGPSKIAKYIVEKYQKELLPSNLLDFGCGRGTDVAFYRNSGIDADGYDPHLNYGWSELPSRMYDLIVINYVLNVLESRSKRIAVLREASKYLSPKGKMIIVTRSSNEINREAIRKNWQPINDGYWSHKKKGTFQKGIDDEELLSLGKSINLEKYPTNINFNFKPNSSYIILQNKFKSNKPF</sequence>
<keyword evidence="2" id="KW-1185">Reference proteome</keyword>
<name>A0ABX9KRT7_9BACI</name>
<protein>
    <submittedName>
        <fullName evidence="1">Methyltransferase domain-containing protein</fullName>
    </submittedName>
</protein>
<keyword evidence="1" id="KW-0489">Methyltransferase</keyword>
<evidence type="ECO:0000313" key="2">
    <source>
        <dbReference type="Proteomes" id="UP000264294"/>
    </source>
</evidence>
<dbReference type="Proteomes" id="UP000264294">
    <property type="component" value="Unassembled WGS sequence"/>
</dbReference>
<evidence type="ECO:0000313" key="1">
    <source>
        <dbReference type="EMBL" id="RFT64901.1"/>
    </source>
</evidence>